<dbReference type="GO" id="GO:0005886">
    <property type="term" value="C:plasma membrane"/>
    <property type="evidence" value="ECO:0007669"/>
    <property type="project" value="TreeGrafter"/>
</dbReference>
<proteinExistence type="predicted"/>
<dbReference type="Pfam" id="PF01957">
    <property type="entry name" value="NfeD"/>
    <property type="match status" value="1"/>
</dbReference>
<feature type="transmembrane region" description="Helical" evidence="5">
    <location>
        <begin position="57"/>
        <end position="75"/>
    </location>
</feature>
<accession>A0A1C3UVF9</accession>
<dbReference type="OrthoDB" id="9810336at2"/>
<evidence type="ECO:0000256" key="3">
    <source>
        <dbReference type="ARBA" id="ARBA00022989"/>
    </source>
</evidence>
<feature type="transmembrane region" description="Helical" evidence="5">
    <location>
        <begin position="33"/>
        <end position="51"/>
    </location>
</feature>
<reference evidence="7 8" key="1">
    <citation type="submission" date="2016-08" db="EMBL/GenBank/DDBJ databases">
        <authorList>
            <person name="Seilhamer J.J."/>
        </authorList>
    </citation>
    <scope>NUCLEOTIDE SEQUENCE [LARGE SCALE GENOMIC DNA]</scope>
    <source>
        <strain evidence="7 8">P1-7</strain>
    </source>
</reference>
<dbReference type="InterPro" id="IPR052165">
    <property type="entry name" value="Membrane_assoc_protease"/>
</dbReference>
<evidence type="ECO:0000313" key="7">
    <source>
        <dbReference type="EMBL" id="SCB19503.1"/>
    </source>
</evidence>
<evidence type="ECO:0000256" key="5">
    <source>
        <dbReference type="SAM" id="Phobius"/>
    </source>
</evidence>
<dbReference type="Proteomes" id="UP000199205">
    <property type="component" value="Unassembled WGS sequence"/>
</dbReference>
<keyword evidence="3 5" id="KW-1133">Transmembrane helix</keyword>
<comment type="subcellular location">
    <subcellularLocation>
        <location evidence="1">Membrane</location>
        <topology evidence="1">Multi-pass membrane protein</topology>
    </subcellularLocation>
</comment>
<sequence length="152" mass="16952">MFDNLVVELGPWSWWLLGLVLLAAELVLPGFFLVWIGLAGIIVGALSLLFWDDAFWVWQLQWLVFAAVAVIVALLGRRYFYNNNQVTDEPFLNQRGASLVGRTATLGEPIAEGRGRIRLNDTYWTVKGPDLPVGTRVIIVASNGRELTVEPV</sequence>
<keyword evidence="4 5" id="KW-0472">Membrane</keyword>
<name>A0A1C3UVF9_9HYPH</name>
<keyword evidence="2 5" id="KW-0812">Transmembrane</keyword>
<feature type="transmembrane region" description="Helical" evidence="5">
    <location>
        <begin position="12"/>
        <end position="28"/>
    </location>
</feature>
<dbReference type="InterPro" id="IPR012340">
    <property type="entry name" value="NA-bd_OB-fold"/>
</dbReference>
<evidence type="ECO:0000256" key="1">
    <source>
        <dbReference type="ARBA" id="ARBA00004141"/>
    </source>
</evidence>
<dbReference type="PANTHER" id="PTHR33507:SF3">
    <property type="entry name" value="INNER MEMBRANE PROTEIN YBBJ"/>
    <property type="match status" value="1"/>
</dbReference>
<evidence type="ECO:0000313" key="8">
    <source>
        <dbReference type="Proteomes" id="UP000199205"/>
    </source>
</evidence>
<protein>
    <recommendedName>
        <fullName evidence="6">NfeD-like C-terminal domain-containing protein</fullName>
    </recommendedName>
</protein>
<evidence type="ECO:0000259" key="6">
    <source>
        <dbReference type="Pfam" id="PF01957"/>
    </source>
</evidence>
<feature type="domain" description="NfeD-like C-terminal" evidence="6">
    <location>
        <begin position="98"/>
        <end position="151"/>
    </location>
</feature>
<dbReference type="RefSeq" id="WP_092573458.1">
    <property type="nucleotide sequence ID" value="NZ_FMAF01000003.1"/>
</dbReference>
<evidence type="ECO:0000256" key="4">
    <source>
        <dbReference type="ARBA" id="ARBA00023136"/>
    </source>
</evidence>
<dbReference type="InterPro" id="IPR002810">
    <property type="entry name" value="NfeD-like_C"/>
</dbReference>
<gene>
    <name evidence="7" type="ORF">GA0061101_103411</name>
</gene>
<dbReference type="Gene3D" id="2.40.50.140">
    <property type="entry name" value="Nucleic acid-binding proteins"/>
    <property type="match status" value="1"/>
</dbReference>
<dbReference type="AlphaFoldDB" id="A0A1C3UVF9"/>
<evidence type="ECO:0000256" key="2">
    <source>
        <dbReference type="ARBA" id="ARBA00022692"/>
    </source>
</evidence>
<organism evidence="7 8">
    <name type="scientific">Rhizobium lusitanum</name>
    <dbReference type="NCBI Taxonomy" id="293958"/>
    <lineage>
        <taxon>Bacteria</taxon>
        <taxon>Pseudomonadati</taxon>
        <taxon>Pseudomonadota</taxon>
        <taxon>Alphaproteobacteria</taxon>
        <taxon>Hyphomicrobiales</taxon>
        <taxon>Rhizobiaceae</taxon>
        <taxon>Rhizobium/Agrobacterium group</taxon>
        <taxon>Rhizobium</taxon>
    </lineage>
</organism>
<dbReference type="EMBL" id="FMAF01000003">
    <property type="protein sequence ID" value="SCB19503.1"/>
    <property type="molecule type" value="Genomic_DNA"/>
</dbReference>
<dbReference type="PANTHER" id="PTHR33507">
    <property type="entry name" value="INNER MEMBRANE PROTEIN YBBJ"/>
    <property type="match status" value="1"/>
</dbReference>